<evidence type="ECO:0000256" key="2">
    <source>
        <dbReference type="SAM" id="SignalP"/>
    </source>
</evidence>
<feature type="domain" description="AMIN-like" evidence="3">
    <location>
        <begin position="69"/>
        <end position="195"/>
    </location>
</feature>
<accession>A0ABS0CWD5</accession>
<evidence type="ECO:0000256" key="1">
    <source>
        <dbReference type="SAM" id="MobiDB-lite"/>
    </source>
</evidence>
<dbReference type="Pfam" id="PF24837">
    <property type="entry name" value="AMIN-like"/>
    <property type="match status" value="1"/>
</dbReference>
<gene>
    <name evidence="4" type="ORF">IU459_25590</name>
</gene>
<evidence type="ECO:0000313" key="5">
    <source>
        <dbReference type="Proteomes" id="UP000702209"/>
    </source>
</evidence>
<dbReference type="InterPro" id="IPR056303">
    <property type="entry name" value="AMIN-like"/>
</dbReference>
<dbReference type="RefSeq" id="WP_195132110.1">
    <property type="nucleotide sequence ID" value="NZ_JADLQX010000021.1"/>
</dbReference>
<name>A0ABS0CWD5_9NOCA</name>
<keyword evidence="2" id="KW-0732">Signal</keyword>
<dbReference type="Proteomes" id="UP000702209">
    <property type="component" value="Unassembled WGS sequence"/>
</dbReference>
<proteinExistence type="predicted"/>
<dbReference type="PROSITE" id="PS51257">
    <property type="entry name" value="PROKAR_LIPOPROTEIN"/>
    <property type="match status" value="1"/>
</dbReference>
<reference evidence="4 5" key="1">
    <citation type="submission" date="2020-10" db="EMBL/GenBank/DDBJ databases">
        <title>Identification of Nocardia species via Next-generation sequencing and recognition of intraspecies genetic diversity.</title>
        <authorList>
            <person name="Li P."/>
            <person name="Li P."/>
            <person name="Lu B."/>
        </authorList>
    </citation>
    <scope>NUCLEOTIDE SEQUENCE [LARGE SCALE GENOMIC DNA]</scope>
    <source>
        <strain evidence="4 5">BJ06-0157</strain>
    </source>
</reference>
<feature type="region of interest" description="Disordered" evidence="1">
    <location>
        <begin position="26"/>
        <end position="63"/>
    </location>
</feature>
<feature type="chain" id="PRO_5046619974" description="AMIN-like domain-containing protein" evidence="2">
    <location>
        <begin position="25"/>
        <end position="197"/>
    </location>
</feature>
<feature type="compositionally biased region" description="Polar residues" evidence="1">
    <location>
        <begin position="26"/>
        <end position="44"/>
    </location>
</feature>
<comment type="caution">
    <text evidence="4">The sequence shown here is derived from an EMBL/GenBank/DDBJ whole genome shotgun (WGS) entry which is preliminary data.</text>
</comment>
<evidence type="ECO:0000313" key="4">
    <source>
        <dbReference type="EMBL" id="MBF6300892.1"/>
    </source>
</evidence>
<evidence type="ECO:0000259" key="3">
    <source>
        <dbReference type="Pfam" id="PF24837"/>
    </source>
</evidence>
<sequence length="197" mass="20240">MRNWMVLTVAIATVLLSGCGNSESAPQLPAASSITGTPAATRTQAGPAPAVPQDASPKQGTASADAALTVTDIRLGRQPGFDRVVYDLGGAGTPGWLVRYTDRAVQDGSGNRVDVAGRSILEVRILGSAYPFDSGVTPYSGPDPAVDPAVPGVAGVYRTTVFEGATQSFIGVQADRPPFTVTMLSNPTRLVVDIASP</sequence>
<keyword evidence="5" id="KW-1185">Reference proteome</keyword>
<organism evidence="4 5">
    <name type="scientific">Nocardia amamiensis</name>
    <dbReference type="NCBI Taxonomy" id="404578"/>
    <lineage>
        <taxon>Bacteria</taxon>
        <taxon>Bacillati</taxon>
        <taxon>Actinomycetota</taxon>
        <taxon>Actinomycetes</taxon>
        <taxon>Mycobacteriales</taxon>
        <taxon>Nocardiaceae</taxon>
        <taxon>Nocardia</taxon>
    </lineage>
</organism>
<protein>
    <recommendedName>
        <fullName evidence="3">AMIN-like domain-containing protein</fullName>
    </recommendedName>
</protein>
<feature type="signal peptide" evidence="2">
    <location>
        <begin position="1"/>
        <end position="24"/>
    </location>
</feature>
<dbReference type="EMBL" id="JADLQX010000021">
    <property type="protein sequence ID" value="MBF6300892.1"/>
    <property type="molecule type" value="Genomic_DNA"/>
</dbReference>